<keyword evidence="1" id="KW-1133">Transmembrane helix</keyword>
<feature type="transmembrane region" description="Helical" evidence="1">
    <location>
        <begin position="7"/>
        <end position="25"/>
    </location>
</feature>
<accession>A0A2X4VPR3</accession>
<protein>
    <submittedName>
        <fullName evidence="2">Uncharacterized protein</fullName>
    </submittedName>
</protein>
<sequence>MKDYMFRILKILFFFFCMYLIIVGQKTVGKMYLLIQLIGLAGLLFLVWNYNRKFT</sequence>
<proteinExistence type="predicted"/>
<dbReference type="Pfam" id="PF21844">
    <property type="entry name" value="DUF6903"/>
    <property type="match status" value="1"/>
</dbReference>
<name>A0A2X4VPR3_LEDLE</name>
<evidence type="ECO:0000313" key="3">
    <source>
        <dbReference type="Proteomes" id="UP000249134"/>
    </source>
</evidence>
<dbReference type="AlphaFoldDB" id="A0A2X4VPR3"/>
<gene>
    <name evidence="2" type="ORF">NCTC4824_01236</name>
</gene>
<keyword evidence="1" id="KW-0472">Membrane</keyword>
<organism evidence="2 3">
    <name type="scientific">Lederbergia lenta</name>
    <name type="common">Bacillus lentus</name>
    <dbReference type="NCBI Taxonomy" id="1467"/>
    <lineage>
        <taxon>Bacteria</taxon>
        <taxon>Bacillati</taxon>
        <taxon>Bacillota</taxon>
        <taxon>Bacilli</taxon>
        <taxon>Bacillales</taxon>
        <taxon>Bacillaceae</taxon>
        <taxon>Lederbergia</taxon>
    </lineage>
</organism>
<dbReference type="KEGG" id="blen:NCTC4824_01236"/>
<keyword evidence="1" id="KW-0812">Transmembrane</keyword>
<reference evidence="2 3" key="1">
    <citation type="submission" date="2018-06" db="EMBL/GenBank/DDBJ databases">
        <authorList>
            <consortium name="Pathogen Informatics"/>
            <person name="Doyle S."/>
        </authorList>
    </citation>
    <scope>NUCLEOTIDE SEQUENCE [LARGE SCALE GENOMIC DNA]</scope>
    <source>
        <strain evidence="2 3">NCTC4824</strain>
    </source>
</reference>
<keyword evidence="3" id="KW-1185">Reference proteome</keyword>
<evidence type="ECO:0000313" key="2">
    <source>
        <dbReference type="EMBL" id="SQI54096.1"/>
    </source>
</evidence>
<evidence type="ECO:0000256" key="1">
    <source>
        <dbReference type="SAM" id="Phobius"/>
    </source>
</evidence>
<dbReference type="EMBL" id="LS483476">
    <property type="protein sequence ID" value="SQI54096.1"/>
    <property type="molecule type" value="Genomic_DNA"/>
</dbReference>
<dbReference type="RefSeq" id="WP_157419478.1">
    <property type="nucleotide sequence ID" value="NZ_CBCSGM010000001.1"/>
</dbReference>
<feature type="transmembrane region" description="Helical" evidence="1">
    <location>
        <begin position="31"/>
        <end position="50"/>
    </location>
</feature>
<dbReference type="Proteomes" id="UP000249134">
    <property type="component" value="Chromosome 1"/>
</dbReference>
<dbReference type="STRING" id="1348624.GCA_001591545_00329"/>
<dbReference type="InterPro" id="IPR054198">
    <property type="entry name" value="DUF6903"/>
</dbReference>